<evidence type="ECO:0000313" key="2">
    <source>
        <dbReference type="Proteomes" id="UP001283361"/>
    </source>
</evidence>
<keyword evidence="2" id="KW-1185">Reference proteome</keyword>
<comment type="caution">
    <text evidence="1">The sequence shown here is derived from an EMBL/GenBank/DDBJ whole genome shotgun (WGS) entry which is preliminary data.</text>
</comment>
<dbReference type="Proteomes" id="UP001283361">
    <property type="component" value="Unassembled WGS sequence"/>
</dbReference>
<organism evidence="1 2">
    <name type="scientific">Elysia crispata</name>
    <name type="common">lettuce slug</name>
    <dbReference type="NCBI Taxonomy" id="231223"/>
    <lineage>
        <taxon>Eukaryota</taxon>
        <taxon>Metazoa</taxon>
        <taxon>Spiralia</taxon>
        <taxon>Lophotrochozoa</taxon>
        <taxon>Mollusca</taxon>
        <taxon>Gastropoda</taxon>
        <taxon>Heterobranchia</taxon>
        <taxon>Euthyneura</taxon>
        <taxon>Panpulmonata</taxon>
        <taxon>Sacoglossa</taxon>
        <taxon>Placobranchoidea</taxon>
        <taxon>Plakobranchidae</taxon>
        <taxon>Elysia</taxon>
    </lineage>
</organism>
<sequence>MKVFVSASAKWAMTERSRSWPLLRFYAGGRGDHVGCIQFRALYQNKRKTHVPFAALTLNNRKQVFHLRHCFIPNNDGVKRSKSWVCRKWNQKEISSNRGTNSYEALRRQLNSMFYPAHSKTYENPWIVFKKSSYKTRSKSKLVRD</sequence>
<gene>
    <name evidence="1" type="ORF">RRG08_025525</name>
</gene>
<name>A0AAE1DQP8_9GAST</name>
<evidence type="ECO:0000313" key="1">
    <source>
        <dbReference type="EMBL" id="KAK3779237.1"/>
    </source>
</evidence>
<proteinExistence type="predicted"/>
<dbReference type="EMBL" id="JAWDGP010002858">
    <property type="protein sequence ID" value="KAK3779237.1"/>
    <property type="molecule type" value="Genomic_DNA"/>
</dbReference>
<protein>
    <submittedName>
        <fullName evidence="1">Uncharacterized protein</fullName>
    </submittedName>
</protein>
<dbReference type="AlphaFoldDB" id="A0AAE1DQP8"/>
<accession>A0AAE1DQP8</accession>
<reference evidence="1" key="1">
    <citation type="journal article" date="2023" name="G3 (Bethesda)">
        <title>A reference genome for the long-term kleptoplast-retaining sea slug Elysia crispata morphotype clarki.</title>
        <authorList>
            <person name="Eastman K.E."/>
            <person name="Pendleton A.L."/>
            <person name="Shaikh M.A."/>
            <person name="Suttiyut T."/>
            <person name="Ogas R."/>
            <person name="Tomko P."/>
            <person name="Gavelis G."/>
            <person name="Widhalm J.R."/>
            <person name="Wisecaver J.H."/>
        </authorList>
    </citation>
    <scope>NUCLEOTIDE SEQUENCE</scope>
    <source>
        <strain evidence="1">ECLA1</strain>
    </source>
</reference>